<sequence length="181" mass="20500">MASRQYVPGVTLGSLWPSLSEHHKSAVLAQLQLIFTDMRSLPSPVFYSSIIQGPVPHQYFLSRDGNPAITGPFLKGEDLSKAIALRPRHKWDYRGKHGWTSDFLTRHLPLALSGHPPTFTHRDLYRENILISKVSNPNSGVKEYTIAAIIDWETAGCVEEIIDPWPLEGTLFRFVFDNLEF</sequence>
<dbReference type="RefSeq" id="XP_040748783.1">
    <property type="nucleotide sequence ID" value="XM_040900251.1"/>
</dbReference>
<reference evidence="2 3" key="1">
    <citation type="journal article" date="2018" name="Proc. Natl. Acad. Sci. U.S.A.">
        <title>Linking secondary metabolites to gene clusters through genome sequencing of six diverse Aspergillus species.</title>
        <authorList>
            <person name="Kaerboelling I."/>
            <person name="Vesth T.C."/>
            <person name="Frisvad J.C."/>
            <person name="Nybo J.L."/>
            <person name="Theobald S."/>
            <person name="Kuo A."/>
            <person name="Bowyer P."/>
            <person name="Matsuda Y."/>
            <person name="Mondo S."/>
            <person name="Lyhne E.K."/>
            <person name="Kogle M.E."/>
            <person name="Clum A."/>
            <person name="Lipzen A."/>
            <person name="Salamov A."/>
            <person name="Ngan C.Y."/>
            <person name="Daum C."/>
            <person name="Chiniquy J."/>
            <person name="Barry K."/>
            <person name="LaButti K."/>
            <person name="Haridas S."/>
            <person name="Simmons B.A."/>
            <person name="Magnuson J.K."/>
            <person name="Mortensen U.H."/>
            <person name="Larsen T.O."/>
            <person name="Grigoriev I.V."/>
            <person name="Baker S.E."/>
            <person name="Andersen M.R."/>
        </authorList>
    </citation>
    <scope>NUCLEOTIDE SEQUENCE [LARGE SCALE GENOMIC DNA]</scope>
    <source>
        <strain evidence="2 3">IBT 24754</strain>
    </source>
</reference>
<dbReference type="VEuPathDB" id="FungiDB:P175DRAFT_0535719"/>
<gene>
    <name evidence="2" type="ORF">P175DRAFT_0535719</name>
</gene>
<dbReference type="EMBL" id="MSFN02000010">
    <property type="protein sequence ID" value="PTU17391.1"/>
    <property type="molecule type" value="Genomic_DNA"/>
</dbReference>
<protein>
    <recommendedName>
        <fullName evidence="1">Aminoglycoside phosphotransferase domain-containing protein</fullName>
    </recommendedName>
</protein>
<dbReference type="Gene3D" id="3.90.1200.10">
    <property type="match status" value="1"/>
</dbReference>
<accession>A0A2T5LM80</accession>
<dbReference type="InterPro" id="IPR002575">
    <property type="entry name" value="Aminoglycoside_PTrfase"/>
</dbReference>
<dbReference type="PANTHER" id="PTHR21310">
    <property type="entry name" value="AMINOGLYCOSIDE PHOSPHOTRANSFERASE-RELATED-RELATED"/>
    <property type="match status" value="1"/>
</dbReference>
<proteinExistence type="predicted"/>
<dbReference type="Proteomes" id="UP000244073">
    <property type="component" value="Unassembled WGS sequence"/>
</dbReference>
<evidence type="ECO:0000313" key="2">
    <source>
        <dbReference type="EMBL" id="PTU17391.1"/>
    </source>
</evidence>
<dbReference type="SUPFAM" id="SSF56112">
    <property type="entry name" value="Protein kinase-like (PK-like)"/>
    <property type="match status" value="1"/>
</dbReference>
<name>A0A2T5LM80_9EURO</name>
<comment type="caution">
    <text evidence="2">The sequence shown here is derived from an EMBL/GenBank/DDBJ whole genome shotgun (WGS) entry which is preliminary data.</text>
</comment>
<feature type="domain" description="Aminoglycoside phosphotransferase" evidence="1">
    <location>
        <begin position="89"/>
        <end position="157"/>
    </location>
</feature>
<dbReference type="AlphaFoldDB" id="A0A2T5LM80"/>
<dbReference type="InterPro" id="IPR011009">
    <property type="entry name" value="Kinase-like_dom_sf"/>
</dbReference>
<dbReference type="GeneID" id="63817133"/>
<dbReference type="Pfam" id="PF01636">
    <property type="entry name" value="APH"/>
    <property type="match status" value="1"/>
</dbReference>
<dbReference type="PANTHER" id="PTHR21310:SF48">
    <property type="entry name" value="AMINOGLYCOSIDE PHOSPHOTRANSFERASE DOMAIN-CONTAINING PROTEIN"/>
    <property type="match status" value="1"/>
</dbReference>
<evidence type="ECO:0000259" key="1">
    <source>
        <dbReference type="Pfam" id="PF01636"/>
    </source>
</evidence>
<organism evidence="2 3">
    <name type="scientific">Aspergillus ochraceoroseus IBT 24754</name>
    <dbReference type="NCBI Taxonomy" id="1392256"/>
    <lineage>
        <taxon>Eukaryota</taxon>
        <taxon>Fungi</taxon>
        <taxon>Dikarya</taxon>
        <taxon>Ascomycota</taxon>
        <taxon>Pezizomycotina</taxon>
        <taxon>Eurotiomycetes</taxon>
        <taxon>Eurotiomycetidae</taxon>
        <taxon>Eurotiales</taxon>
        <taxon>Aspergillaceae</taxon>
        <taxon>Aspergillus</taxon>
        <taxon>Aspergillus subgen. Nidulantes</taxon>
    </lineage>
</organism>
<dbReference type="InterPro" id="IPR051678">
    <property type="entry name" value="AGP_Transferase"/>
</dbReference>
<dbReference type="OrthoDB" id="4177236at2759"/>
<evidence type="ECO:0000313" key="3">
    <source>
        <dbReference type="Proteomes" id="UP000244073"/>
    </source>
</evidence>